<evidence type="ECO:0000313" key="1">
    <source>
        <dbReference type="EMBL" id="CAG8844098.1"/>
    </source>
</evidence>
<evidence type="ECO:0000313" key="2">
    <source>
        <dbReference type="Proteomes" id="UP000789901"/>
    </source>
</evidence>
<protein>
    <submittedName>
        <fullName evidence="1">4560_t:CDS:1</fullName>
    </submittedName>
</protein>
<dbReference type="Proteomes" id="UP000789901">
    <property type="component" value="Unassembled WGS sequence"/>
</dbReference>
<reference evidence="1 2" key="1">
    <citation type="submission" date="2021-06" db="EMBL/GenBank/DDBJ databases">
        <authorList>
            <person name="Kallberg Y."/>
            <person name="Tangrot J."/>
            <person name="Rosling A."/>
        </authorList>
    </citation>
    <scope>NUCLEOTIDE SEQUENCE [LARGE SCALE GENOMIC DNA]</scope>
    <source>
        <strain evidence="1 2">120-4 pot B 10/14</strain>
    </source>
</reference>
<sequence length="73" mass="8383">TCASPIERPYYSAGIYPNICYNCSSTEDLKKTKGKLPLCSKYTGVAIPKKWIKWKQNSKKKGSYAIRKKNQYD</sequence>
<gene>
    <name evidence="1" type="ORF">GMARGA_LOCUS36905</name>
</gene>
<comment type="caution">
    <text evidence="1">The sequence shown here is derived from an EMBL/GenBank/DDBJ whole genome shotgun (WGS) entry which is preliminary data.</text>
</comment>
<dbReference type="EMBL" id="CAJVQB010074633">
    <property type="protein sequence ID" value="CAG8844098.1"/>
    <property type="molecule type" value="Genomic_DNA"/>
</dbReference>
<keyword evidence="2" id="KW-1185">Reference proteome</keyword>
<accession>A0ABN7X1T3</accession>
<organism evidence="1 2">
    <name type="scientific">Gigaspora margarita</name>
    <dbReference type="NCBI Taxonomy" id="4874"/>
    <lineage>
        <taxon>Eukaryota</taxon>
        <taxon>Fungi</taxon>
        <taxon>Fungi incertae sedis</taxon>
        <taxon>Mucoromycota</taxon>
        <taxon>Glomeromycotina</taxon>
        <taxon>Glomeromycetes</taxon>
        <taxon>Diversisporales</taxon>
        <taxon>Gigasporaceae</taxon>
        <taxon>Gigaspora</taxon>
    </lineage>
</organism>
<proteinExistence type="predicted"/>
<feature type="non-terminal residue" evidence="1">
    <location>
        <position position="1"/>
    </location>
</feature>
<name>A0ABN7X1T3_GIGMA</name>